<evidence type="ECO:0000256" key="1">
    <source>
        <dbReference type="ARBA" id="ARBA00001968"/>
    </source>
</evidence>
<accession>A0ABY5M7P3</accession>
<comment type="function">
    <text evidence="3">Nucleoside triphosphate pyrophosphatase. May have a dual role in cell division arrest and in preventing the incorporation of modified nucleotides into cellular nucleic acids.</text>
</comment>
<comment type="catalytic activity">
    <reaction evidence="3">
        <text>a ribonucleoside 5'-triphosphate + H2O = a ribonucleoside 5'-phosphate + diphosphate + H(+)</text>
        <dbReference type="Rhea" id="RHEA:23996"/>
        <dbReference type="ChEBI" id="CHEBI:15377"/>
        <dbReference type="ChEBI" id="CHEBI:15378"/>
        <dbReference type="ChEBI" id="CHEBI:33019"/>
        <dbReference type="ChEBI" id="CHEBI:58043"/>
        <dbReference type="ChEBI" id="CHEBI:61557"/>
        <dbReference type="EC" id="3.6.1.9"/>
    </reaction>
</comment>
<organism evidence="4 5">
    <name type="scientific">Aeromicrobium wangtongii</name>
    <dbReference type="NCBI Taxonomy" id="2969247"/>
    <lineage>
        <taxon>Bacteria</taxon>
        <taxon>Bacillati</taxon>
        <taxon>Actinomycetota</taxon>
        <taxon>Actinomycetes</taxon>
        <taxon>Propionibacteriales</taxon>
        <taxon>Nocardioidaceae</taxon>
        <taxon>Aeromicrobium</taxon>
    </lineage>
</organism>
<evidence type="ECO:0000256" key="2">
    <source>
        <dbReference type="ARBA" id="ARBA00022801"/>
    </source>
</evidence>
<proteinExistence type="inferred from homology"/>
<dbReference type="PIRSF" id="PIRSF006305">
    <property type="entry name" value="Maf"/>
    <property type="match status" value="1"/>
</dbReference>
<comment type="subcellular location">
    <subcellularLocation>
        <location evidence="3">Cytoplasm</location>
    </subcellularLocation>
</comment>
<dbReference type="Gene3D" id="3.90.950.10">
    <property type="match status" value="1"/>
</dbReference>
<dbReference type="InterPro" id="IPR003697">
    <property type="entry name" value="Maf-like"/>
</dbReference>
<comment type="catalytic activity">
    <reaction evidence="3">
        <text>a 2'-deoxyribonucleoside 5'-triphosphate + H2O = a 2'-deoxyribonucleoside 5'-phosphate + diphosphate + H(+)</text>
        <dbReference type="Rhea" id="RHEA:44644"/>
        <dbReference type="ChEBI" id="CHEBI:15377"/>
        <dbReference type="ChEBI" id="CHEBI:15378"/>
        <dbReference type="ChEBI" id="CHEBI:33019"/>
        <dbReference type="ChEBI" id="CHEBI:61560"/>
        <dbReference type="ChEBI" id="CHEBI:65317"/>
        <dbReference type="EC" id="3.6.1.9"/>
    </reaction>
</comment>
<keyword evidence="2 3" id="KW-0378">Hydrolase</keyword>
<gene>
    <name evidence="4" type="ORF">NQV15_14140</name>
</gene>
<feature type="active site" description="Proton acceptor" evidence="3">
    <location>
        <position position="69"/>
    </location>
</feature>
<dbReference type="CDD" id="cd00555">
    <property type="entry name" value="Maf"/>
    <property type="match status" value="1"/>
</dbReference>
<dbReference type="SUPFAM" id="SSF52972">
    <property type="entry name" value="ITPase-like"/>
    <property type="match status" value="1"/>
</dbReference>
<dbReference type="HAMAP" id="MF_00528">
    <property type="entry name" value="Maf"/>
    <property type="match status" value="1"/>
</dbReference>
<dbReference type="EC" id="3.6.1.9" evidence="3"/>
<reference evidence="4 5" key="1">
    <citation type="submission" date="2022-08" db="EMBL/GenBank/DDBJ databases">
        <title>novel species in genus Aeromicrobium.</title>
        <authorList>
            <person name="Ye L."/>
        </authorList>
    </citation>
    <scope>NUCLEOTIDE SEQUENCE [LARGE SCALE GENOMIC DNA]</scope>
    <source>
        <strain evidence="5">zg-Y1379</strain>
    </source>
</reference>
<evidence type="ECO:0000313" key="5">
    <source>
        <dbReference type="Proteomes" id="UP001316184"/>
    </source>
</evidence>
<dbReference type="Proteomes" id="UP001316184">
    <property type="component" value="Chromosome"/>
</dbReference>
<dbReference type="PANTHER" id="PTHR43213:SF5">
    <property type="entry name" value="BIFUNCTIONAL DTTP_UTP PYROPHOSPHATASE_METHYLTRANSFERASE PROTEIN-RELATED"/>
    <property type="match status" value="1"/>
</dbReference>
<sequence length="196" mass="20562">MRIVLASQSPARLATLRAAGIEPEVVVSGVDEDQITTTDAANLATALAQLKCRAVAAQVEPDALVIGCDSVLAFEGEIFGKPSGPAEATARWRRMRGRSGVLHTGHCVRRGGEEFLEAASTIVHFAAITDAEIDAYVATGEPLHVAGAFTLDGLGGAFITGIEGDHHNVVGLSLPLLRELVGDLGISWPDLWNRSS</sequence>
<comment type="caution">
    <text evidence="3">Lacks conserved residue(s) required for the propagation of feature annotation.</text>
</comment>
<name>A0ABY5M7P3_9ACTN</name>
<dbReference type="PANTHER" id="PTHR43213">
    <property type="entry name" value="BIFUNCTIONAL DTTP/UTP PYROPHOSPHATASE/METHYLTRANSFERASE PROTEIN-RELATED"/>
    <property type="match status" value="1"/>
</dbReference>
<evidence type="ECO:0000313" key="4">
    <source>
        <dbReference type="EMBL" id="UUP12985.1"/>
    </source>
</evidence>
<protein>
    <recommendedName>
        <fullName evidence="3">Nucleoside triphosphate pyrophosphatase</fullName>
        <ecNumber evidence="3">3.6.1.9</ecNumber>
    </recommendedName>
    <alternativeName>
        <fullName evidence="3">Nucleotide pyrophosphatase</fullName>
        <shortName evidence="3">Nucleotide PPase</shortName>
    </alternativeName>
</protein>
<dbReference type="Pfam" id="PF02545">
    <property type="entry name" value="Maf"/>
    <property type="match status" value="1"/>
</dbReference>
<keyword evidence="3" id="KW-0546">Nucleotide metabolism</keyword>
<keyword evidence="3" id="KW-0963">Cytoplasm</keyword>
<dbReference type="InterPro" id="IPR029001">
    <property type="entry name" value="ITPase-like_fam"/>
</dbReference>
<evidence type="ECO:0000256" key="3">
    <source>
        <dbReference type="HAMAP-Rule" id="MF_00528"/>
    </source>
</evidence>
<keyword evidence="5" id="KW-1185">Reference proteome</keyword>
<dbReference type="EMBL" id="CP102173">
    <property type="protein sequence ID" value="UUP12985.1"/>
    <property type="molecule type" value="Genomic_DNA"/>
</dbReference>
<dbReference type="NCBIfam" id="TIGR00172">
    <property type="entry name" value="maf"/>
    <property type="match status" value="1"/>
</dbReference>
<comment type="cofactor">
    <cofactor evidence="1 3">
        <name>a divalent metal cation</name>
        <dbReference type="ChEBI" id="CHEBI:60240"/>
    </cofactor>
</comment>
<dbReference type="RefSeq" id="WP_232401333.1">
    <property type="nucleotide sequence ID" value="NZ_CP102173.1"/>
</dbReference>
<comment type="similarity">
    <text evidence="3">Belongs to the Maf family.</text>
</comment>